<reference evidence="3" key="1">
    <citation type="submission" date="2019-11" db="UniProtKB">
        <authorList>
            <consortium name="WormBaseParasite"/>
        </authorList>
    </citation>
    <scope>IDENTIFICATION</scope>
</reference>
<comment type="caution">
    <text evidence="1">Lacks conserved residue(s) required for the propagation of feature annotation.</text>
</comment>
<dbReference type="GO" id="GO:0008017">
    <property type="term" value="F:microtubule binding"/>
    <property type="evidence" value="ECO:0007669"/>
    <property type="project" value="InterPro"/>
</dbReference>
<dbReference type="GO" id="GO:0007018">
    <property type="term" value="P:microtubule-based movement"/>
    <property type="evidence" value="ECO:0007669"/>
    <property type="project" value="InterPro"/>
</dbReference>
<feature type="domain" description="Kinesin motor" evidence="2">
    <location>
        <begin position="1"/>
        <end position="40"/>
    </location>
</feature>
<dbReference type="AlphaFoldDB" id="A0A5K3FLU2"/>
<proteinExistence type="inferred from homology"/>
<comment type="similarity">
    <text evidence="1">Belongs to the TRAFAC class myosin-kinesin ATPase superfamily. Kinesin family.</text>
</comment>
<name>A0A5K3FLU2_MESCO</name>
<dbReference type="PROSITE" id="PS50067">
    <property type="entry name" value="KINESIN_MOTOR_2"/>
    <property type="match status" value="1"/>
</dbReference>
<protein>
    <submittedName>
        <fullName evidence="3">Kinesin-like protein</fullName>
    </submittedName>
</protein>
<sequence length="40" mass="4282">MYGTPDAPGIVPRITEDLFSLIAGKKVCCVTIQQISFLGV</sequence>
<accession>A0A5K3FLU2</accession>
<dbReference type="InterPro" id="IPR001752">
    <property type="entry name" value="Kinesin_motor_dom"/>
</dbReference>
<evidence type="ECO:0000313" key="3">
    <source>
        <dbReference type="WBParaSite" id="MCU_009468-RH"/>
    </source>
</evidence>
<dbReference type="GO" id="GO:0005524">
    <property type="term" value="F:ATP binding"/>
    <property type="evidence" value="ECO:0007669"/>
    <property type="project" value="InterPro"/>
</dbReference>
<dbReference type="WBParaSite" id="MCU_009468-RH">
    <property type="protein sequence ID" value="MCU_009468-RH"/>
    <property type="gene ID" value="MCU_009468"/>
</dbReference>
<evidence type="ECO:0000256" key="1">
    <source>
        <dbReference type="PROSITE-ProRule" id="PRU00283"/>
    </source>
</evidence>
<evidence type="ECO:0000259" key="2">
    <source>
        <dbReference type="PROSITE" id="PS50067"/>
    </source>
</evidence>
<dbReference type="GO" id="GO:0003777">
    <property type="term" value="F:microtubule motor activity"/>
    <property type="evidence" value="ECO:0007669"/>
    <property type="project" value="InterPro"/>
</dbReference>
<organism evidence="3">
    <name type="scientific">Mesocestoides corti</name>
    <name type="common">Flatworm</name>
    <dbReference type="NCBI Taxonomy" id="53468"/>
    <lineage>
        <taxon>Eukaryota</taxon>
        <taxon>Metazoa</taxon>
        <taxon>Spiralia</taxon>
        <taxon>Lophotrochozoa</taxon>
        <taxon>Platyhelminthes</taxon>
        <taxon>Cestoda</taxon>
        <taxon>Eucestoda</taxon>
        <taxon>Cyclophyllidea</taxon>
        <taxon>Mesocestoididae</taxon>
        <taxon>Mesocestoides</taxon>
    </lineage>
</organism>